<evidence type="ECO:0000313" key="3">
    <source>
        <dbReference type="Proteomes" id="UP000717585"/>
    </source>
</evidence>
<organism evidence="2 3">
    <name type="scientific">Carpediemonas membranifera</name>
    <dbReference type="NCBI Taxonomy" id="201153"/>
    <lineage>
        <taxon>Eukaryota</taxon>
        <taxon>Metamonada</taxon>
        <taxon>Carpediemonas-like organisms</taxon>
        <taxon>Carpediemonas</taxon>
    </lineage>
</organism>
<name>A0A8J6ARA1_9EUKA</name>
<reference evidence="2" key="1">
    <citation type="submission" date="2021-05" db="EMBL/GenBank/DDBJ databases">
        <title>A free-living protist that lacks canonical eukaryotic 1 DNA replication and segregation systems.</title>
        <authorList>
            <person name="Salas-Leiva D.E."/>
            <person name="Tromer E.C."/>
            <person name="Curtis B.A."/>
            <person name="Jerlstrom-Hultqvist J."/>
            <person name="Kolisko M."/>
            <person name="Yi Z."/>
            <person name="Salas-Leiva J.S."/>
            <person name="Gallot-Lavallee L."/>
            <person name="Kops G.J.P.L."/>
            <person name="Archibald J.M."/>
            <person name="Simpson A.G.B."/>
            <person name="Roger A.J."/>
        </authorList>
    </citation>
    <scope>NUCLEOTIDE SEQUENCE</scope>
    <source>
        <strain evidence="2">BICM</strain>
    </source>
</reference>
<evidence type="ECO:0000313" key="2">
    <source>
        <dbReference type="EMBL" id="KAG9390170.1"/>
    </source>
</evidence>
<feature type="region of interest" description="Disordered" evidence="1">
    <location>
        <begin position="1"/>
        <end position="23"/>
    </location>
</feature>
<dbReference type="AlphaFoldDB" id="A0A8J6ARA1"/>
<keyword evidence="3" id="KW-1185">Reference proteome</keyword>
<gene>
    <name evidence="2" type="ORF">J8273_8210</name>
</gene>
<comment type="caution">
    <text evidence="2">The sequence shown here is derived from an EMBL/GenBank/DDBJ whole genome shotgun (WGS) entry which is preliminary data.</text>
</comment>
<dbReference type="Proteomes" id="UP000717585">
    <property type="component" value="Unassembled WGS sequence"/>
</dbReference>
<sequence>MADTKNGPSQMSGDQAKSSASSELITEVKRNVKKLLRELPEAIRPSMDSLQRDIPVRAVADIKREAFSGKTPVFGVDATIDNLNNAGLATLLTSTMSPLAVDPDAIKDIDPLYSQLTAVENFILPEIPLADGREVVSCNHCGQPVYRSTVGLHLDVCPALADGERGELLRNIQKGWPDATSIGSVVLPKIEGGFLTDEVTEVG</sequence>
<accession>A0A8J6ARA1</accession>
<evidence type="ECO:0000256" key="1">
    <source>
        <dbReference type="SAM" id="MobiDB-lite"/>
    </source>
</evidence>
<protein>
    <submittedName>
        <fullName evidence="2">Uncharacterized protein</fullName>
    </submittedName>
</protein>
<proteinExistence type="predicted"/>
<dbReference type="EMBL" id="JAHDYR010000066">
    <property type="protein sequence ID" value="KAG9390170.1"/>
    <property type="molecule type" value="Genomic_DNA"/>
</dbReference>